<keyword evidence="1" id="KW-0812">Transmembrane</keyword>
<protein>
    <submittedName>
        <fullName evidence="2">Uncharacterized protein</fullName>
    </submittedName>
</protein>
<feature type="transmembrane region" description="Helical" evidence="1">
    <location>
        <begin position="112"/>
        <end position="132"/>
    </location>
</feature>
<accession>A0A642KI47</accession>
<evidence type="ECO:0000313" key="3">
    <source>
        <dbReference type="Proteomes" id="UP000436803"/>
    </source>
</evidence>
<dbReference type="AlphaFoldDB" id="A0A642KI47"/>
<keyword evidence="1" id="KW-0472">Membrane</keyword>
<proteinExistence type="predicted"/>
<evidence type="ECO:0000313" key="2">
    <source>
        <dbReference type="EMBL" id="KAA5167211.1"/>
    </source>
</evidence>
<keyword evidence="1" id="KW-1133">Transmembrane helix</keyword>
<gene>
    <name evidence="2" type="ORF">F2Z29_23200</name>
</gene>
<comment type="caution">
    <text evidence="2">The sequence shown here is derived from an EMBL/GenBank/DDBJ whole genome shotgun (WGS) entry which is preliminary data.</text>
</comment>
<dbReference type="EMBL" id="VWAW01000034">
    <property type="protein sequence ID" value="KAA5167211.1"/>
    <property type="molecule type" value="Genomic_DNA"/>
</dbReference>
<reference evidence="2 3" key="1">
    <citation type="journal article" date="2019" name="Nat. Med.">
        <title>A library of human gut bacterial isolates paired with longitudinal multiomics data enables mechanistic microbiome research.</title>
        <authorList>
            <person name="Poyet M."/>
            <person name="Groussin M."/>
            <person name="Gibbons S.M."/>
            <person name="Avila-Pacheco J."/>
            <person name="Jiang X."/>
            <person name="Kearney S.M."/>
            <person name="Perrotta A.R."/>
            <person name="Berdy B."/>
            <person name="Zhao S."/>
            <person name="Lieberman T.D."/>
            <person name="Swanson P.K."/>
            <person name="Smith M."/>
            <person name="Roesemann S."/>
            <person name="Alexander J.E."/>
            <person name="Rich S.A."/>
            <person name="Livny J."/>
            <person name="Vlamakis H."/>
            <person name="Clish C."/>
            <person name="Bullock K."/>
            <person name="Deik A."/>
            <person name="Scott J."/>
            <person name="Pierce K.A."/>
            <person name="Xavier R.J."/>
            <person name="Alm E.J."/>
        </authorList>
    </citation>
    <scope>NUCLEOTIDE SEQUENCE [LARGE SCALE GENOMIC DNA]</scope>
    <source>
        <strain evidence="2 3">BIOML-A7</strain>
    </source>
</reference>
<organism evidence="2 3">
    <name type="scientific">Bacteroides fragilis</name>
    <dbReference type="NCBI Taxonomy" id="817"/>
    <lineage>
        <taxon>Bacteria</taxon>
        <taxon>Pseudomonadati</taxon>
        <taxon>Bacteroidota</taxon>
        <taxon>Bacteroidia</taxon>
        <taxon>Bacteroidales</taxon>
        <taxon>Bacteroidaceae</taxon>
        <taxon>Bacteroides</taxon>
    </lineage>
</organism>
<evidence type="ECO:0000256" key="1">
    <source>
        <dbReference type="SAM" id="Phobius"/>
    </source>
</evidence>
<sequence>MIEIPERKFYLNNSLYTGVAFFVNGYNGFTHTEEDGMLCALIPDDSFHLTCCSKDGKPNELLDENNEPLIDWNSRGGHVYLYEGQIYNMRRSVLLSKGYKIVSKRAKKVLEFHSVIPVIVGGMITDFQYILLDMEKKIKIIRQLDLEQKLLKTWKITLDI</sequence>
<name>A0A642KI47_BACFG</name>
<dbReference type="Proteomes" id="UP000436803">
    <property type="component" value="Unassembled WGS sequence"/>
</dbReference>